<accession>A0A507BFT3</accession>
<dbReference type="InParanoid" id="A0A507BFT3"/>
<dbReference type="EMBL" id="SKBQ01000020">
    <property type="protein sequence ID" value="TPX15568.1"/>
    <property type="molecule type" value="Genomic_DNA"/>
</dbReference>
<dbReference type="InterPro" id="IPR011009">
    <property type="entry name" value="Kinase-like_dom_sf"/>
</dbReference>
<dbReference type="Proteomes" id="UP000319257">
    <property type="component" value="Unassembled WGS sequence"/>
</dbReference>
<evidence type="ECO:0000313" key="2">
    <source>
        <dbReference type="Proteomes" id="UP000319257"/>
    </source>
</evidence>
<dbReference type="RefSeq" id="XP_030997279.1">
    <property type="nucleotide sequence ID" value="XM_031138657.1"/>
</dbReference>
<dbReference type="GeneID" id="41971713"/>
<dbReference type="InterPro" id="IPR051678">
    <property type="entry name" value="AGP_Transferase"/>
</dbReference>
<dbReference type="AlphaFoldDB" id="A0A507BFT3"/>
<dbReference type="STRING" id="1093900.A0A507BFT3"/>
<organism evidence="1 2">
    <name type="scientific">Thyridium curvatum</name>
    <dbReference type="NCBI Taxonomy" id="1093900"/>
    <lineage>
        <taxon>Eukaryota</taxon>
        <taxon>Fungi</taxon>
        <taxon>Dikarya</taxon>
        <taxon>Ascomycota</taxon>
        <taxon>Pezizomycotina</taxon>
        <taxon>Sordariomycetes</taxon>
        <taxon>Sordariomycetidae</taxon>
        <taxon>Thyridiales</taxon>
        <taxon>Thyridiaceae</taxon>
        <taxon>Thyridium</taxon>
    </lineage>
</organism>
<comment type="caution">
    <text evidence="1">The sequence shown here is derived from an EMBL/GenBank/DDBJ whole genome shotgun (WGS) entry which is preliminary data.</text>
</comment>
<evidence type="ECO:0000313" key="1">
    <source>
        <dbReference type="EMBL" id="TPX15568.1"/>
    </source>
</evidence>
<name>A0A507BFT3_9PEZI</name>
<proteinExistence type="predicted"/>
<protein>
    <submittedName>
        <fullName evidence="1">Uncharacterized protein</fullName>
    </submittedName>
</protein>
<sequence length="433" mass="50013">MVASSRTSNLPQKAIIRFPLPYKIGEEHYPGNVDEKLRCEAATYAWLQSHCPAVPTPRLLGFGFPGGHSFTALKNESFFNRLLWYFRYGISWISGSELSPYFVHRRQNLFELGYLILEFVNEGRMLSESWEEHRLDPKRRSNLYRGLSQIMLNLASQPLSRIGAWTINNQGFVSLTNRPLTLCLHQQENLGIRTAMSRQSTYTSAASYYLDLMACRDNLVRHQPNSIHDDDDGKAQLAALTTMRALLPKFADRPSREGPFALSLTDLHQSNIFVDDDWHITKIIDLEWACARPLDMLGPPSWLSGRSLDEIISHLEEYTGLHEEFLKIFKEEEWSGYHSSERTQLLQKSWETGAFWYFQALDSPSTLFDLFTDHIQPRFAELDGVSRQEFSCAIAPYWDFGTLKFIATKVKEQEEYSQQLREIFLAANAMREE</sequence>
<gene>
    <name evidence="1" type="ORF">E0L32_004266</name>
</gene>
<dbReference type="SUPFAM" id="SSF56112">
    <property type="entry name" value="Protein kinase-like (PK-like)"/>
    <property type="match status" value="1"/>
</dbReference>
<dbReference type="PANTHER" id="PTHR21310">
    <property type="entry name" value="AMINOGLYCOSIDE PHOSPHOTRANSFERASE-RELATED-RELATED"/>
    <property type="match status" value="1"/>
</dbReference>
<dbReference type="OrthoDB" id="3645574at2759"/>
<reference evidence="1 2" key="1">
    <citation type="submission" date="2019-06" db="EMBL/GenBank/DDBJ databases">
        <title>Draft genome sequence of the filamentous fungus Phialemoniopsis curvata isolated from diesel fuel.</title>
        <authorList>
            <person name="Varaljay V.A."/>
            <person name="Lyon W.J."/>
            <person name="Crouch A.L."/>
            <person name="Drake C.E."/>
            <person name="Hollomon J.M."/>
            <person name="Nadeau L.J."/>
            <person name="Nunn H.S."/>
            <person name="Stevenson B.S."/>
            <person name="Bojanowski C.L."/>
            <person name="Crookes-Goodson W.J."/>
        </authorList>
    </citation>
    <scope>NUCLEOTIDE SEQUENCE [LARGE SCALE GENOMIC DNA]</scope>
    <source>
        <strain evidence="1 2">D216</strain>
    </source>
</reference>
<dbReference type="PANTHER" id="PTHR21310:SF37">
    <property type="entry name" value="AMINOGLYCOSIDE PHOSPHOTRANSFERASE DOMAIN-CONTAINING PROTEIN"/>
    <property type="match status" value="1"/>
</dbReference>
<keyword evidence="2" id="KW-1185">Reference proteome</keyword>